<dbReference type="GO" id="GO:0003700">
    <property type="term" value="F:DNA-binding transcription factor activity"/>
    <property type="evidence" value="ECO:0007669"/>
    <property type="project" value="InterPro"/>
</dbReference>
<dbReference type="InterPro" id="IPR009057">
    <property type="entry name" value="Homeodomain-like_sf"/>
</dbReference>
<proteinExistence type="predicted"/>
<dbReference type="AlphaFoldDB" id="A0A9X1DEY1"/>
<dbReference type="InterPro" id="IPR018060">
    <property type="entry name" value="HTH_AraC"/>
</dbReference>
<dbReference type="Proteomes" id="UP001138757">
    <property type="component" value="Unassembled WGS sequence"/>
</dbReference>
<comment type="caution">
    <text evidence="5">The sequence shown here is derived from an EMBL/GenBank/DDBJ whole genome shotgun (WGS) entry which is preliminary data.</text>
</comment>
<evidence type="ECO:0000313" key="5">
    <source>
        <dbReference type="EMBL" id="MBT2188298.1"/>
    </source>
</evidence>
<dbReference type="PANTHER" id="PTHR43280">
    <property type="entry name" value="ARAC-FAMILY TRANSCRIPTIONAL REGULATOR"/>
    <property type="match status" value="1"/>
</dbReference>
<reference evidence="5" key="1">
    <citation type="submission" date="2021-05" db="EMBL/GenBank/DDBJ databases">
        <title>Genome of Sphingobium sp. strain.</title>
        <authorList>
            <person name="Fan R."/>
        </authorList>
    </citation>
    <scope>NUCLEOTIDE SEQUENCE</scope>
    <source>
        <strain evidence="5">H33</strain>
    </source>
</reference>
<evidence type="ECO:0000313" key="6">
    <source>
        <dbReference type="Proteomes" id="UP001138757"/>
    </source>
</evidence>
<dbReference type="Pfam" id="PF12833">
    <property type="entry name" value="HTH_18"/>
    <property type="match status" value="1"/>
</dbReference>
<evidence type="ECO:0000256" key="3">
    <source>
        <dbReference type="ARBA" id="ARBA00023163"/>
    </source>
</evidence>
<evidence type="ECO:0000259" key="4">
    <source>
        <dbReference type="PROSITE" id="PS01124"/>
    </source>
</evidence>
<dbReference type="SUPFAM" id="SSF51182">
    <property type="entry name" value="RmlC-like cupins"/>
    <property type="match status" value="1"/>
</dbReference>
<evidence type="ECO:0000256" key="1">
    <source>
        <dbReference type="ARBA" id="ARBA00023015"/>
    </source>
</evidence>
<dbReference type="Gene3D" id="1.10.10.60">
    <property type="entry name" value="Homeodomain-like"/>
    <property type="match status" value="1"/>
</dbReference>
<protein>
    <submittedName>
        <fullName evidence="5">Helix-turn-helix domain-containing protein</fullName>
    </submittedName>
</protein>
<keyword evidence="2" id="KW-0238">DNA-binding</keyword>
<dbReference type="InterPro" id="IPR011051">
    <property type="entry name" value="RmlC_Cupin_sf"/>
</dbReference>
<name>A0A9X1DEY1_9SPHN</name>
<gene>
    <name evidence="5" type="ORF">KK488_15185</name>
</gene>
<dbReference type="PROSITE" id="PS01124">
    <property type="entry name" value="HTH_ARAC_FAMILY_2"/>
    <property type="match status" value="1"/>
</dbReference>
<dbReference type="GO" id="GO:0043565">
    <property type="term" value="F:sequence-specific DNA binding"/>
    <property type="evidence" value="ECO:0007669"/>
    <property type="project" value="InterPro"/>
</dbReference>
<keyword evidence="3" id="KW-0804">Transcription</keyword>
<keyword evidence="1" id="KW-0805">Transcription regulation</keyword>
<evidence type="ECO:0000256" key="2">
    <source>
        <dbReference type="ARBA" id="ARBA00023125"/>
    </source>
</evidence>
<dbReference type="InterPro" id="IPR014710">
    <property type="entry name" value="RmlC-like_jellyroll"/>
</dbReference>
<dbReference type="CDD" id="cd06999">
    <property type="entry name" value="cupin_HpaA-like_N"/>
    <property type="match status" value="1"/>
</dbReference>
<dbReference type="SUPFAM" id="SSF46689">
    <property type="entry name" value="Homeodomain-like"/>
    <property type="match status" value="1"/>
</dbReference>
<keyword evidence="6" id="KW-1185">Reference proteome</keyword>
<dbReference type="InterPro" id="IPR047264">
    <property type="entry name" value="Cupin_HpaA-like_N"/>
</dbReference>
<accession>A0A9X1DEY1</accession>
<dbReference type="SMART" id="SM00342">
    <property type="entry name" value="HTH_ARAC"/>
    <property type="match status" value="1"/>
</dbReference>
<dbReference type="Gene3D" id="2.60.120.10">
    <property type="entry name" value="Jelly Rolls"/>
    <property type="match status" value="1"/>
</dbReference>
<sequence>MMTPLPFMLTFFRPHIEFERDGSDSLWYNQDMAAETDNVPTYALYGENQPLPLEDFFHCETIAVRSQRYNWEISPHLHPTLSQMLFVARGEAEVQLDKARHVVRGPVLVCVPTDIVHAFRFSGDVVGFIVTVSRDFLESLGRHDILRKRMKEAAFHHPTPESVRGLLQIGRQLLAAEHDRFDPDGHKLHRSLAEAWLRLAIRPAVPPAPTGGTIAQKFLALVETNYRAHKPLPWYAAQLNCTVRTLTRQSEQAFGMPPLRIINRRLTLEASRMLRASNMSCGTVAAELGFEDPSYFSRFYLQKTGKRPSAEKRKGA</sequence>
<organism evidence="5 6">
    <name type="scientific">Sphingobium nicotianae</name>
    <dbReference type="NCBI Taxonomy" id="2782607"/>
    <lineage>
        <taxon>Bacteria</taxon>
        <taxon>Pseudomonadati</taxon>
        <taxon>Pseudomonadota</taxon>
        <taxon>Alphaproteobacteria</taxon>
        <taxon>Sphingomonadales</taxon>
        <taxon>Sphingomonadaceae</taxon>
        <taxon>Sphingobium</taxon>
    </lineage>
</organism>
<feature type="domain" description="HTH araC/xylS-type" evidence="4">
    <location>
        <begin position="216"/>
        <end position="314"/>
    </location>
</feature>
<dbReference type="PANTHER" id="PTHR43280:SF32">
    <property type="entry name" value="TRANSCRIPTIONAL REGULATORY PROTEIN"/>
    <property type="match status" value="1"/>
</dbReference>
<dbReference type="EMBL" id="JAHGAW010000010">
    <property type="protein sequence ID" value="MBT2188298.1"/>
    <property type="molecule type" value="Genomic_DNA"/>
</dbReference>